<dbReference type="CDD" id="cd02503">
    <property type="entry name" value="MobA"/>
    <property type="match status" value="1"/>
</dbReference>
<evidence type="ECO:0000256" key="1">
    <source>
        <dbReference type="ARBA" id="ARBA00022490"/>
    </source>
</evidence>
<reference evidence="9" key="1">
    <citation type="submission" date="2022-07" db="EMBL/GenBank/DDBJ databases">
        <title>Characterization of the Novel Bacterium Alteromonas immobilis LMIT006 and Alteromonas gregis LMIT007.</title>
        <authorList>
            <person name="Lin X."/>
        </authorList>
    </citation>
    <scope>NUCLEOTIDE SEQUENCE</scope>
    <source>
        <strain evidence="9">LMIT007</strain>
    </source>
</reference>
<keyword evidence="5" id="KW-0460">Magnesium</keyword>
<evidence type="ECO:0000259" key="8">
    <source>
        <dbReference type="Pfam" id="PF12804"/>
    </source>
</evidence>
<evidence type="ECO:0000256" key="2">
    <source>
        <dbReference type="ARBA" id="ARBA00022679"/>
    </source>
</evidence>
<protein>
    <submittedName>
        <fullName evidence="9">Molybdenum cofactor guanylyltransferase</fullName>
    </submittedName>
</protein>
<sequence length="189" mass="21071">MMHITGVVLAGGKSQRMGQNKAYLQRFDQSMLDFTVALLTATGIDRVVINTNQPHPLHYQRIADIHPDCGPLAGIHAAMHTYIGQTDALLCMPIDMPCMQVQWLQNLLNQGKRTRRFVHVANHPLPLFVPCTDSIFMDLTERVTSAQGLGVQQFVQAHGADLITLDVDDAWTNTNTPDQWERALEKISG</sequence>
<evidence type="ECO:0000256" key="3">
    <source>
        <dbReference type="ARBA" id="ARBA00022723"/>
    </source>
</evidence>
<dbReference type="PANTHER" id="PTHR19136:SF81">
    <property type="entry name" value="MOLYBDENUM COFACTOR GUANYLYLTRANSFERASE"/>
    <property type="match status" value="1"/>
</dbReference>
<keyword evidence="2" id="KW-0808">Transferase</keyword>
<name>A0AA41WX96_9ALTE</name>
<dbReference type="Gene3D" id="3.90.550.10">
    <property type="entry name" value="Spore Coat Polysaccharide Biosynthesis Protein SpsA, Chain A"/>
    <property type="match status" value="1"/>
</dbReference>
<keyword evidence="1" id="KW-0963">Cytoplasm</keyword>
<dbReference type="InterPro" id="IPR013482">
    <property type="entry name" value="Molybde_CF_guanTrfase"/>
</dbReference>
<keyword evidence="6" id="KW-0342">GTP-binding</keyword>
<accession>A0AA41WX96</accession>
<evidence type="ECO:0000256" key="7">
    <source>
        <dbReference type="ARBA" id="ARBA00023150"/>
    </source>
</evidence>
<proteinExistence type="predicted"/>
<dbReference type="Proteomes" id="UP001165413">
    <property type="component" value="Unassembled WGS sequence"/>
</dbReference>
<comment type="caution">
    <text evidence="9">The sequence shown here is derived from an EMBL/GenBank/DDBJ whole genome shotgun (WGS) entry which is preliminary data.</text>
</comment>
<gene>
    <name evidence="9" type="ORF">NLF92_04585</name>
</gene>
<keyword evidence="10" id="KW-1185">Reference proteome</keyword>
<organism evidence="9 10">
    <name type="scientific">Opacimonas viscosa</name>
    <dbReference type="NCBI Taxonomy" id="2961944"/>
    <lineage>
        <taxon>Bacteria</taxon>
        <taxon>Pseudomonadati</taxon>
        <taxon>Pseudomonadota</taxon>
        <taxon>Gammaproteobacteria</taxon>
        <taxon>Alteromonadales</taxon>
        <taxon>Alteromonadaceae</taxon>
        <taxon>Opacimonas</taxon>
    </lineage>
</organism>
<evidence type="ECO:0000313" key="10">
    <source>
        <dbReference type="Proteomes" id="UP001165413"/>
    </source>
</evidence>
<dbReference type="SUPFAM" id="SSF53448">
    <property type="entry name" value="Nucleotide-diphospho-sugar transferases"/>
    <property type="match status" value="1"/>
</dbReference>
<keyword evidence="4" id="KW-0547">Nucleotide-binding</keyword>
<keyword evidence="9" id="KW-0548">Nucleotidyltransferase</keyword>
<dbReference type="AlphaFoldDB" id="A0AA41WX96"/>
<evidence type="ECO:0000256" key="4">
    <source>
        <dbReference type="ARBA" id="ARBA00022741"/>
    </source>
</evidence>
<keyword evidence="3" id="KW-0479">Metal-binding</keyword>
<dbReference type="Pfam" id="PF12804">
    <property type="entry name" value="NTP_transf_3"/>
    <property type="match status" value="1"/>
</dbReference>
<dbReference type="GO" id="GO:0016779">
    <property type="term" value="F:nucleotidyltransferase activity"/>
    <property type="evidence" value="ECO:0007669"/>
    <property type="project" value="UniProtKB-KW"/>
</dbReference>
<dbReference type="EMBL" id="JANATA010000005">
    <property type="protein sequence ID" value="MCP3428217.1"/>
    <property type="molecule type" value="Genomic_DNA"/>
</dbReference>
<evidence type="ECO:0000313" key="9">
    <source>
        <dbReference type="EMBL" id="MCP3428217.1"/>
    </source>
</evidence>
<dbReference type="GO" id="GO:0046872">
    <property type="term" value="F:metal ion binding"/>
    <property type="evidence" value="ECO:0007669"/>
    <property type="project" value="UniProtKB-KW"/>
</dbReference>
<evidence type="ECO:0000256" key="6">
    <source>
        <dbReference type="ARBA" id="ARBA00023134"/>
    </source>
</evidence>
<evidence type="ECO:0000256" key="5">
    <source>
        <dbReference type="ARBA" id="ARBA00022842"/>
    </source>
</evidence>
<keyword evidence="7" id="KW-0501">Molybdenum cofactor biosynthesis</keyword>
<dbReference type="InterPro" id="IPR025877">
    <property type="entry name" value="MobA-like_NTP_Trfase"/>
</dbReference>
<feature type="domain" description="MobA-like NTP transferase" evidence="8">
    <location>
        <begin position="6"/>
        <end position="129"/>
    </location>
</feature>
<dbReference type="GO" id="GO:0005525">
    <property type="term" value="F:GTP binding"/>
    <property type="evidence" value="ECO:0007669"/>
    <property type="project" value="UniProtKB-KW"/>
</dbReference>
<dbReference type="InterPro" id="IPR029044">
    <property type="entry name" value="Nucleotide-diphossugar_trans"/>
</dbReference>
<dbReference type="GO" id="GO:0006777">
    <property type="term" value="P:Mo-molybdopterin cofactor biosynthetic process"/>
    <property type="evidence" value="ECO:0007669"/>
    <property type="project" value="UniProtKB-KW"/>
</dbReference>
<dbReference type="PANTHER" id="PTHR19136">
    <property type="entry name" value="MOLYBDENUM COFACTOR GUANYLYLTRANSFERASE"/>
    <property type="match status" value="1"/>
</dbReference>